<accession>A0A845M921</accession>
<reference evidence="1 2" key="1">
    <citation type="submission" date="2019-12" db="EMBL/GenBank/DDBJ databases">
        <title>Maritimibacter sp. nov. sp. isolated from sea sand.</title>
        <authorList>
            <person name="Kim J."/>
            <person name="Jeong S.E."/>
            <person name="Jung H.S."/>
            <person name="Jeon C.O."/>
        </authorList>
    </citation>
    <scope>NUCLEOTIDE SEQUENCE [LARGE SCALE GENOMIC DNA]</scope>
    <source>
        <strain evidence="1 2">DP07</strain>
    </source>
</reference>
<evidence type="ECO:0000313" key="2">
    <source>
        <dbReference type="Proteomes" id="UP000467322"/>
    </source>
</evidence>
<dbReference type="AlphaFoldDB" id="A0A845M921"/>
<evidence type="ECO:0008006" key="3">
    <source>
        <dbReference type="Google" id="ProtNLM"/>
    </source>
</evidence>
<dbReference type="InterPro" id="IPR032580">
    <property type="entry name" value="SatD"/>
</dbReference>
<evidence type="ECO:0000313" key="1">
    <source>
        <dbReference type="EMBL" id="MZR12871.1"/>
    </source>
</evidence>
<sequence length="208" mass="22635">MGDLVRSERAPAPEALHDAFNRAVAQENRRHADVIVSPLTITLGDEFQGLVATLEDTARLARRLRLGLLAEGIDCRFVIGQAALNTPVNPERAWNMMGPGLARARETLEEKAHGLTYRFTLFEAPMTERLLNAIGAGLSVIERGWTDRQRADIADLIEGQGVDEIAARRGVTRHSVYKVRSAGDYDAYAMQWAAVEAALAGIDAEGGA</sequence>
<name>A0A845M921_9RHOB</name>
<dbReference type="Pfam" id="PF16264">
    <property type="entry name" value="SatD"/>
    <property type="match status" value="1"/>
</dbReference>
<protein>
    <recommendedName>
        <fullName evidence="3">SatD family (SatD)</fullName>
    </recommendedName>
</protein>
<dbReference type="Proteomes" id="UP000467322">
    <property type="component" value="Unassembled WGS sequence"/>
</dbReference>
<keyword evidence="2" id="KW-1185">Reference proteome</keyword>
<gene>
    <name evidence="1" type="ORF">GQE99_07535</name>
</gene>
<organism evidence="1 2">
    <name type="scientific">Maritimibacter harenae</name>
    <dbReference type="NCBI Taxonomy" id="2606218"/>
    <lineage>
        <taxon>Bacteria</taxon>
        <taxon>Pseudomonadati</taxon>
        <taxon>Pseudomonadota</taxon>
        <taxon>Alphaproteobacteria</taxon>
        <taxon>Rhodobacterales</taxon>
        <taxon>Roseobacteraceae</taxon>
        <taxon>Maritimibacter</taxon>
    </lineage>
</organism>
<dbReference type="EMBL" id="WTUX01000011">
    <property type="protein sequence ID" value="MZR12871.1"/>
    <property type="molecule type" value="Genomic_DNA"/>
</dbReference>
<proteinExistence type="predicted"/>
<comment type="caution">
    <text evidence="1">The sequence shown here is derived from an EMBL/GenBank/DDBJ whole genome shotgun (WGS) entry which is preliminary data.</text>
</comment>